<protein>
    <submittedName>
        <fullName evidence="4">Uncharacterized protein</fullName>
    </submittedName>
</protein>
<evidence type="ECO:0000256" key="1">
    <source>
        <dbReference type="ARBA" id="ARBA00022679"/>
    </source>
</evidence>
<keyword evidence="2" id="KW-0833">Ubl conjugation pathway</keyword>
<dbReference type="Proteomes" id="UP001055439">
    <property type="component" value="Chromosome 8"/>
</dbReference>
<name>A0A9E7L1E1_9LILI</name>
<dbReference type="OrthoDB" id="47801at2759"/>
<accession>A0A9E7L1E1</accession>
<proteinExistence type="predicted"/>
<feature type="compositionally biased region" description="Acidic residues" evidence="3">
    <location>
        <begin position="34"/>
        <end position="43"/>
    </location>
</feature>
<gene>
    <name evidence="4" type="ORF">MUK42_18200</name>
</gene>
<evidence type="ECO:0000256" key="3">
    <source>
        <dbReference type="SAM" id="MobiDB-lite"/>
    </source>
</evidence>
<evidence type="ECO:0000256" key="2">
    <source>
        <dbReference type="ARBA" id="ARBA00022786"/>
    </source>
</evidence>
<dbReference type="AlphaFoldDB" id="A0A9E7L1E1"/>
<feature type="non-terminal residue" evidence="4">
    <location>
        <position position="492"/>
    </location>
</feature>
<feature type="compositionally biased region" description="Basic and acidic residues" evidence="3">
    <location>
        <begin position="68"/>
        <end position="78"/>
    </location>
</feature>
<feature type="compositionally biased region" description="Basic and acidic residues" evidence="3">
    <location>
        <begin position="44"/>
        <end position="57"/>
    </location>
</feature>
<evidence type="ECO:0000313" key="5">
    <source>
        <dbReference type="Proteomes" id="UP001055439"/>
    </source>
</evidence>
<dbReference type="EMBL" id="CP097510">
    <property type="protein sequence ID" value="URE40357.1"/>
    <property type="molecule type" value="Genomic_DNA"/>
</dbReference>
<reference evidence="4" key="1">
    <citation type="submission" date="2022-05" db="EMBL/GenBank/DDBJ databases">
        <title>The Musa troglodytarum L. genome provides insights into the mechanism of non-climacteric behaviour and enrichment of carotenoids.</title>
        <authorList>
            <person name="Wang J."/>
        </authorList>
    </citation>
    <scope>NUCLEOTIDE SEQUENCE</scope>
    <source>
        <tissue evidence="4">Leaf</tissue>
    </source>
</reference>
<dbReference type="PANTHER" id="PTHR46116">
    <property type="entry name" value="(E3-INDEPENDENT) E2 UBIQUITIN-CONJUGATING ENZYME"/>
    <property type="match status" value="1"/>
</dbReference>
<dbReference type="PANTHER" id="PTHR46116:SF15">
    <property type="entry name" value="(E3-INDEPENDENT) E2 UBIQUITIN-CONJUGATING ENZYME"/>
    <property type="match status" value="1"/>
</dbReference>
<keyword evidence="5" id="KW-1185">Reference proteome</keyword>
<sequence length="492" mass="55520">MLREEELAMAGGRRAEELRGRRVAKLGVYKQEEGDQENDGEDADNQRHPRPEGDGAIRRRPCVGIRRLCGDDGGRDRDQEAEEIQGKKERHSMRTRRVATLLGMKATSKLLLSAEQVSSGRVVSSLLSCRWFSSTVNFNLEQIIEVIDSDSKIFSETSDGEDIDGRESTYGGHAQNILSSPDESIGKIDDFLSFERGFVNGDVVCSVTDPSGQLGRVMDVVMVVELERVSGNVIGYKDECVEVRWASGHVSKVSPFEIFGLDMILSPASMLSSNEETFPANVIKETPDQQKLLSHKKKKNVENNSNEDCTTNKLEVSQYQLLKKELQLGLHNEQLEILRRETIEFKQGDEPIILPEDDKPIKFKQFNVVNDFSDHHFINGIGDGIARSQVKRGWFKKVQQEWSILKRDLPALVLNEKPYFNEAGFDEEIRKVDDERNSIRMLSYSHANRCCTYYASHLRSHHILNACKAYLDGAQVGHLYSMEGLPAKAAKL</sequence>
<feature type="region of interest" description="Disordered" evidence="3">
    <location>
        <begin position="1"/>
        <end position="94"/>
    </location>
</feature>
<organism evidence="4 5">
    <name type="scientific">Musa troglodytarum</name>
    <name type="common">fe'i banana</name>
    <dbReference type="NCBI Taxonomy" id="320322"/>
    <lineage>
        <taxon>Eukaryota</taxon>
        <taxon>Viridiplantae</taxon>
        <taxon>Streptophyta</taxon>
        <taxon>Embryophyta</taxon>
        <taxon>Tracheophyta</taxon>
        <taxon>Spermatophyta</taxon>
        <taxon>Magnoliopsida</taxon>
        <taxon>Liliopsida</taxon>
        <taxon>Zingiberales</taxon>
        <taxon>Musaceae</taxon>
        <taxon>Musa</taxon>
    </lineage>
</organism>
<evidence type="ECO:0000313" key="4">
    <source>
        <dbReference type="EMBL" id="URE40357.1"/>
    </source>
</evidence>
<keyword evidence="1" id="KW-0808">Transferase</keyword>
<dbReference type="GO" id="GO:0061631">
    <property type="term" value="F:ubiquitin conjugating enzyme activity"/>
    <property type="evidence" value="ECO:0007669"/>
    <property type="project" value="TreeGrafter"/>
</dbReference>